<dbReference type="PROSITE" id="PS50011">
    <property type="entry name" value="PROTEIN_KINASE_DOM"/>
    <property type="match status" value="1"/>
</dbReference>
<proteinExistence type="inferred from homology"/>
<dbReference type="InterPro" id="IPR000253">
    <property type="entry name" value="FHA_dom"/>
</dbReference>
<name>A0ABP0EMT4_9ASCO</name>
<dbReference type="PANTHER" id="PTHR24347">
    <property type="entry name" value="SERINE/THREONINE-PROTEIN KINASE"/>
    <property type="match status" value="1"/>
</dbReference>
<feature type="domain" description="Protein kinase" evidence="7">
    <location>
        <begin position="146"/>
        <end position="436"/>
    </location>
</feature>
<dbReference type="CDD" id="cd05117">
    <property type="entry name" value="STKc_CAMK"/>
    <property type="match status" value="1"/>
</dbReference>
<dbReference type="PROSITE" id="PS00107">
    <property type="entry name" value="PROTEIN_KINASE_ATP"/>
    <property type="match status" value="1"/>
</dbReference>
<reference evidence="8 9" key="1">
    <citation type="submission" date="2024-01" db="EMBL/GenBank/DDBJ databases">
        <authorList>
            <consortium name="Genoscope - CEA"/>
            <person name="William W."/>
        </authorList>
    </citation>
    <scope>NUCLEOTIDE SEQUENCE [LARGE SCALE GENOMIC DNA]</scope>
    <source>
        <strain evidence="8 9">29B2s-10</strain>
    </source>
</reference>
<dbReference type="GO" id="GO:0016301">
    <property type="term" value="F:kinase activity"/>
    <property type="evidence" value="ECO:0007669"/>
    <property type="project" value="UniProtKB-KW"/>
</dbReference>
<feature type="domain" description="FHA" evidence="6">
    <location>
        <begin position="48"/>
        <end position="101"/>
    </location>
</feature>
<organism evidence="8 9">
    <name type="scientific">[Candida] anglica</name>
    <dbReference type="NCBI Taxonomy" id="148631"/>
    <lineage>
        <taxon>Eukaryota</taxon>
        <taxon>Fungi</taxon>
        <taxon>Dikarya</taxon>
        <taxon>Ascomycota</taxon>
        <taxon>Saccharomycotina</taxon>
        <taxon>Pichiomycetes</taxon>
        <taxon>Debaryomycetaceae</taxon>
        <taxon>Kurtzmaniella</taxon>
    </lineage>
</organism>
<dbReference type="InterPro" id="IPR008984">
    <property type="entry name" value="SMAD_FHA_dom_sf"/>
</dbReference>
<dbReference type="PROSITE" id="PS50006">
    <property type="entry name" value="FHA_DOMAIN"/>
    <property type="match status" value="1"/>
</dbReference>
<evidence type="ECO:0000256" key="1">
    <source>
        <dbReference type="ARBA" id="ARBA00005575"/>
    </source>
</evidence>
<dbReference type="InterPro" id="IPR008271">
    <property type="entry name" value="Ser/Thr_kinase_AS"/>
</dbReference>
<evidence type="ECO:0000256" key="3">
    <source>
        <dbReference type="ARBA" id="ARBA00022840"/>
    </source>
</evidence>
<feature type="binding site" evidence="4">
    <location>
        <position position="175"/>
    </location>
    <ligand>
        <name>ATP</name>
        <dbReference type="ChEBI" id="CHEBI:30616"/>
    </ligand>
</feature>
<keyword evidence="9" id="KW-1185">Reference proteome</keyword>
<keyword evidence="8" id="KW-0418">Kinase</keyword>
<dbReference type="SUPFAM" id="SSF56112">
    <property type="entry name" value="Protein kinase-like (PK-like)"/>
    <property type="match status" value="1"/>
</dbReference>
<dbReference type="Pfam" id="PF00498">
    <property type="entry name" value="FHA"/>
    <property type="match status" value="1"/>
</dbReference>
<accession>A0ABP0EMT4</accession>
<dbReference type="SMART" id="SM00220">
    <property type="entry name" value="S_TKc"/>
    <property type="match status" value="1"/>
</dbReference>
<sequence>MSLSRKRFLQDETPTHKRVSHDFPTIAKLYGVIAEASHISIPRKSGGVVLGRSSACDLRISGTDVSSKHCQFSLACNEAGREFLYVTDMSSNGTFVNDELIGKASTTLLKSGDKLQFAKTGGAYIFRYAVDEVEDRNRKKSFFDDYIMGAPLGSGHYAVVKEARDRHSGDVVAVKIFHPNKGSNNVNTQKQEEETAKLQQEMNLLLSFNHPNIVKFISYYVEPISQHSVTTYLVLEKMNDGELFQRIVNKSKLGQLETKAIFRQLLSGLSYLHDNNIIHRDIKPENILLDITPRTSSEQIQTGPWDEHELDIKVKIADFGLAKFIGELKFTNTLCGTPAYVAPEILDNSNERTYSTKADIWSSGVLLYVCLCGFPPFSEELAPPSMKDQILEGKYAFYSPYWDDISDSALDLISSLLVVEPGQRFDVSQTARHFWFSESENSIEPSSSQISSEAMHVESIATSTSSIERTQLRSNTQPLSLREAYTSELNFQKSSVA</sequence>
<evidence type="ECO:0000256" key="5">
    <source>
        <dbReference type="RuleBase" id="RU000304"/>
    </source>
</evidence>
<evidence type="ECO:0000256" key="4">
    <source>
        <dbReference type="PROSITE-ProRule" id="PRU10141"/>
    </source>
</evidence>
<dbReference type="Gene3D" id="1.10.510.10">
    <property type="entry name" value="Transferase(Phosphotransferase) domain 1"/>
    <property type="match status" value="1"/>
</dbReference>
<evidence type="ECO:0000313" key="9">
    <source>
        <dbReference type="Proteomes" id="UP001497600"/>
    </source>
</evidence>
<dbReference type="Pfam" id="PF00069">
    <property type="entry name" value="Pkinase"/>
    <property type="match status" value="1"/>
</dbReference>
<dbReference type="PROSITE" id="PS00108">
    <property type="entry name" value="PROTEIN_KINASE_ST"/>
    <property type="match status" value="1"/>
</dbReference>
<dbReference type="Gene3D" id="2.60.200.20">
    <property type="match status" value="1"/>
</dbReference>
<dbReference type="InterPro" id="IPR017441">
    <property type="entry name" value="Protein_kinase_ATP_BS"/>
</dbReference>
<dbReference type="EMBL" id="OZ004260">
    <property type="protein sequence ID" value="CAK7922049.1"/>
    <property type="molecule type" value="Genomic_DNA"/>
</dbReference>
<keyword evidence="3 4" id="KW-0067">ATP-binding</keyword>
<protein>
    <submittedName>
        <fullName evidence="8">DNA damage response protein kinase Dun1p</fullName>
    </submittedName>
</protein>
<evidence type="ECO:0000256" key="2">
    <source>
        <dbReference type="ARBA" id="ARBA00022741"/>
    </source>
</evidence>
<evidence type="ECO:0000259" key="6">
    <source>
        <dbReference type="PROSITE" id="PS50006"/>
    </source>
</evidence>
<dbReference type="CDD" id="cd00060">
    <property type="entry name" value="FHA"/>
    <property type="match status" value="1"/>
</dbReference>
<keyword evidence="2 4" id="KW-0547">Nucleotide-binding</keyword>
<gene>
    <name evidence="8" type="primary">DUN1</name>
    <name evidence="8" type="ORF">CAAN4_H22078</name>
</gene>
<keyword evidence="5" id="KW-0723">Serine/threonine-protein kinase</keyword>
<dbReference type="SUPFAM" id="SSF49879">
    <property type="entry name" value="SMAD/FHA domain"/>
    <property type="match status" value="1"/>
</dbReference>
<dbReference type="SMART" id="SM00240">
    <property type="entry name" value="FHA"/>
    <property type="match status" value="1"/>
</dbReference>
<dbReference type="InterPro" id="IPR000719">
    <property type="entry name" value="Prot_kinase_dom"/>
</dbReference>
<dbReference type="InterPro" id="IPR011009">
    <property type="entry name" value="Kinase-like_dom_sf"/>
</dbReference>
<evidence type="ECO:0000313" key="8">
    <source>
        <dbReference type="EMBL" id="CAK7922049.1"/>
    </source>
</evidence>
<dbReference type="Proteomes" id="UP001497600">
    <property type="component" value="Chromosome H"/>
</dbReference>
<comment type="similarity">
    <text evidence="1">Belongs to the protein kinase superfamily. CAMK Ser/Thr protein kinase family. CHEK2 subfamily.</text>
</comment>
<keyword evidence="8" id="KW-0808">Transferase</keyword>
<evidence type="ECO:0000259" key="7">
    <source>
        <dbReference type="PROSITE" id="PS50011"/>
    </source>
</evidence>